<dbReference type="EC" id="2.7.11.1" evidence="2"/>
<dbReference type="InterPro" id="IPR018391">
    <property type="entry name" value="PQQ_b-propeller_rpt"/>
</dbReference>
<sequence>MGIMNTRIPLRRFRTGKFIVYSLVVSLLVWSDSNLVAEDWPSERGNSQGTGAVAASLPDDLVEVWRYQAEEAIEATPVSLAGRIFLADVEGTLTCLDLASGKKVWSQKTENGFLASPAVEKKMLVIGDYDGQVHALDAETGKPLWTFATEGEISAGVTFYEDTVLVPSQDGNLYCLQADDGKLVWKYETTDQIQCSPTLAGDRTFLGGCDGQLHSVALKTGTGAADPLPLGGPTLSTPAVLGNQAFVTTHAGLVMAFDWKAHKPLWQFEDPARVQEYRSSPAVTAEAVVVSSQFRSVFALNPQTGELLWKQTLRRFAEASPVIAGKDVWIAGTDGRLYRFALADGKLLKQFEFRGSFIGSPAIAGNHLVLANDDGLVIALGPKPAES</sequence>
<dbReference type="InterPro" id="IPR011047">
    <property type="entry name" value="Quinoprotein_ADH-like_sf"/>
</dbReference>
<keyword evidence="3" id="KW-1185">Reference proteome</keyword>
<dbReference type="GO" id="GO:0004674">
    <property type="term" value="F:protein serine/threonine kinase activity"/>
    <property type="evidence" value="ECO:0007669"/>
    <property type="project" value="UniProtKB-EC"/>
</dbReference>
<feature type="domain" description="Pyrrolo-quinoline quinone repeat" evidence="1">
    <location>
        <begin position="130"/>
        <end position="222"/>
    </location>
</feature>
<dbReference type="SUPFAM" id="SSF50998">
    <property type="entry name" value="Quinoprotein alcohol dehydrogenase-like"/>
    <property type="match status" value="2"/>
</dbReference>
<dbReference type="PANTHER" id="PTHR34512:SF30">
    <property type="entry name" value="OUTER MEMBRANE PROTEIN ASSEMBLY FACTOR BAMB"/>
    <property type="match status" value="1"/>
</dbReference>
<gene>
    <name evidence="2" type="primary">afsK</name>
    <name evidence="2" type="ORF">FF011L_24130</name>
</gene>
<dbReference type="InterPro" id="IPR002372">
    <property type="entry name" value="PQQ_rpt_dom"/>
</dbReference>
<name>A0A517MFH7_9BACT</name>
<feature type="domain" description="Pyrrolo-quinoline quinone repeat" evidence="1">
    <location>
        <begin position="230"/>
        <end position="380"/>
    </location>
</feature>
<evidence type="ECO:0000313" key="3">
    <source>
        <dbReference type="Proteomes" id="UP000320672"/>
    </source>
</evidence>
<proteinExistence type="predicted"/>
<dbReference type="SMART" id="SM00564">
    <property type="entry name" value="PQQ"/>
    <property type="match status" value="6"/>
</dbReference>
<dbReference type="AlphaFoldDB" id="A0A517MFH7"/>
<keyword evidence="2" id="KW-0808">Transferase</keyword>
<evidence type="ECO:0000313" key="2">
    <source>
        <dbReference type="EMBL" id="QDS93640.1"/>
    </source>
</evidence>
<protein>
    <submittedName>
        <fullName evidence="2">Serine/threonine-protein kinase AfsK</fullName>
        <ecNumber evidence="2">2.7.11.1</ecNumber>
    </submittedName>
</protein>
<dbReference type="Proteomes" id="UP000320672">
    <property type="component" value="Chromosome"/>
</dbReference>
<keyword evidence="2" id="KW-0418">Kinase</keyword>
<dbReference type="PANTHER" id="PTHR34512">
    <property type="entry name" value="CELL SURFACE PROTEIN"/>
    <property type="match status" value="1"/>
</dbReference>
<dbReference type="KEGG" id="rml:FF011L_24130"/>
<dbReference type="EMBL" id="CP036262">
    <property type="protein sequence ID" value="QDS93640.1"/>
    <property type="molecule type" value="Genomic_DNA"/>
</dbReference>
<dbReference type="Gene3D" id="2.130.10.10">
    <property type="entry name" value="YVTN repeat-like/Quinoprotein amine dehydrogenase"/>
    <property type="match status" value="2"/>
</dbReference>
<organism evidence="2 3">
    <name type="scientific">Roseimaritima multifibrata</name>
    <dbReference type="NCBI Taxonomy" id="1930274"/>
    <lineage>
        <taxon>Bacteria</taxon>
        <taxon>Pseudomonadati</taxon>
        <taxon>Planctomycetota</taxon>
        <taxon>Planctomycetia</taxon>
        <taxon>Pirellulales</taxon>
        <taxon>Pirellulaceae</taxon>
        <taxon>Roseimaritima</taxon>
    </lineage>
</organism>
<reference evidence="2 3" key="1">
    <citation type="submission" date="2019-02" db="EMBL/GenBank/DDBJ databases">
        <title>Deep-cultivation of Planctomycetes and their phenomic and genomic characterization uncovers novel biology.</title>
        <authorList>
            <person name="Wiegand S."/>
            <person name="Jogler M."/>
            <person name="Boedeker C."/>
            <person name="Pinto D."/>
            <person name="Vollmers J."/>
            <person name="Rivas-Marin E."/>
            <person name="Kohn T."/>
            <person name="Peeters S.H."/>
            <person name="Heuer A."/>
            <person name="Rast P."/>
            <person name="Oberbeckmann S."/>
            <person name="Bunk B."/>
            <person name="Jeske O."/>
            <person name="Meyerdierks A."/>
            <person name="Storesund J.E."/>
            <person name="Kallscheuer N."/>
            <person name="Luecker S."/>
            <person name="Lage O.M."/>
            <person name="Pohl T."/>
            <person name="Merkel B.J."/>
            <person name="Hornburger P."/>
            <person name="Mueller R.-W."/>
            <person name="Bruemmer F."/>
            <person name="Labrenz M."/>
            <person name="Spormann A.M."/>
            <person name="Op den Camp H."/>
            <person name="Overmann J."/>
            <person name="Amann R."/>
            <person name="Jetten M.S.M."/>
            <person name="Mascher T."/>
            <person name="Medema M.H."/>
            <person name="Devos D.P."/>
            <person name="Kaster A.-K."/>
            <person name="Ovreas L."/>
            <person name="Rohde M."/>
            <person name="Galperin M.Y."/>
            <person name="Jogler C."/>
        </authorList>
    </citation>
    <scope>NUCLEOTIDE SEQUENCE [LARGE SCALE GENOMIC DNA]</scope>
    <source>
        <strain evidence="2 3">FF011L</strain>
    </source>
</reference>
<evidence type="ECO:0000259" key="1">
    <source>
        <dbReference type="Pfam" id="PF13360"/>
    </source>
</evidence>
<accession>A0A517MFH7</accession>
<dbReference type="Pfam" id="PF13360">
    <property type="entry name" value="PQQ_2"/>
    <property type="match status" value="2"/>
</dbReference>
<dbReference type="InterPro" id="IPR015943">
    <property type="entry name" value="WD40/YVTN_repeat-like_dom_sf"/>
</dbReference>